<evidence type="ECO:0000256" key="9">
    <source>
        <dbReference type="HAMAP-Rule" id="MF_00082"/>
    </source>
</evidence>
<keyword evidence="4 9" id="KW-0808">Transferase</keyword>
<feature type="site" description="Transition state stabilizer" evidence="9">
    <location>
        <position position="226"/>
    </location>
</feature>
<evidence type="ECO:0000313" key="11">
    <source>
        <dbReference type="EMBL" id="RRJ90238.1"/>
    </source>
</evidence>
<dbReference type="GO" id="GO:0042450">
    <property type="term" value="P:L-arginine biosynthetic process via ornithine"/>
    <property type="evidence" value="ECO:0007669"/>
    <property type="project" value="UniProtKB-UniRule"/>
</dbReference>
<dbReference type="SUPFAM" id="SSF53633">
    <property type="entry name" value="Carbamate kinase-like"/>
    <property type="match status" value="1"/>
</dbReference>
<keyword evidence="12" id="KW-1185">Reference proteome</keyword>
<dbReference type="EC" id="2.7.2.8" evidence="9"/>
<keyword evidence="3 9" id="KW-0028">Amino-acid biosynthesis</keyword>
<comment type="function">
    <text evidence="9">Catalyzes the ATP-dependent phosphorylation of N-acetyl-L-glutamate.</text>
</comment>
<dbReference type="PIRSF" id="PIRSF000728">
    <property type="entry name" value="NAGK"/>
    <property type="match status" value="1"/>
</dbReference>
<dbReference type="RefSeq" id="WP_125013193.1">
    <property type="nucleotide sequence ID" value="NZ_RQVR01000012.1"/>
</dbReference>
<dbReference type="NCBIfam" id="TIGR00761">
    <property type="entry name" value="argB"/>
    <property type="match status" value="1"/>
</dbReference>
<name>A0A3P3W725_9FLAO</name>
<evidence type="ECO:0000256" key="8">
    <source>
        <dbReference type="ARBA" id="ARBA00048141"/>
    </source>
</evidence>
<dbReference type="GO" id="GO:0003991">
    <property type="term" value="F:acetylglutamate kinase activity"/>
    <property type="evidence" value="ECO:0007669"/>
    <property type="project" value="UniProtKB-UniRule"/>
</dbReference>
<sequence length="260" mass="28510">MENKPKITIVKIGGNIIDNEQLLSDFLNDFSELKEAKILIHGGGKTATEIAEKLNLKPLFSNGRRITDKAMLDVTVMTYSGLLNKQIVAQLQALKTNAIGFSGADGNVILSEKRKNSEVDFGFVGDVISVNKELISMLLLQNITPVFSAITHDGNGQLLNTNADTIASEIAISLSNAFDVNLIYCFEKKGVLSNSEDEASVIEEINFEKYSILKEQKIIHSGMLPKLENCFKSLSNGVQNILIGNQNVLKNSTIHTKIKL</sequence>
<evidence type="ECO:0000256" key="1">
    <source>
        <dbReference type="ARBA" id="ARBA00004828"/>
    </source>
</evidence>
<evidence type="ECO:0000256" key="6">
    <source>
        <dbReference type="ARBA" id="ARBA00022777"/>
    </source>
</evidence>
<feature type="binding site" evidence="9">
    <location>
        <begin position="43"/>
        <end position="44"/>
    </location>
    <ligand>
        <name>substrate</name>
    </ligand>
</feature>
<comment type="pathway">
    <text evidence="1 9">Amino-acid biosynthesis; L-arginine biosynthesis; N(2)-acetyl-L-ornithine from L-glutamate: step 2/4.</text>
</comment>
<feature type="binding site" evidence="9">
    <location>
        <position position="65"/>
    </location>
    <ligand>
        <name>substrate</name>
    </ligand>
</feature>
<dbReference type="PANTHER" id="PTHR23342:SF0">
    <property type="entry name" value="N-ACETYLGLUTAMATE SYNTHASE, MITOCHONDRIAL"/>
    <property type="match status" value="1"/>
</dbReference>
<evidence type="ECO:0000256" key="5">
    <source>
        <dbReference type="ARBA" id="ARBA00022741"/>
    </source>
</evidence>
<dbReference type="InterPro" id="IPR037528">
    <property type="entry name" value="ArgB"/>
</dbReference>
<dbReference type="InterPro" id="IPR036393">
    <property type="entry name" value="AceGlu_kinase-like_sf"/>
</dbReference>
<keyword evidence="7 9" id="KW-0067">ATP-binding</keyword>
<evidence type="ECO:0000256" key="7">
    <source>
        <dbReference type="ARBA" id="ARBA00022840"/>
    </source>
</evidence>
<dbReference type="PANTHER" id="PTHR23342">
    <property type="entry name" value="N-ACETYLGLUTAMATE SYNTHASE"/>
    <property type="match status" value="1"/>
</dbReference>
<dbReference type="Proteomes" id="UP000271937">
    <property type="component" value="Unassembled WGS sequence"/>
</dbReference>
<comment type="similarity">
    <text evidence="9">Belongs to the acetylglutamate kinase family. ArgB subfamily.</text>
</comment>
<feature type="binding site" evidence="9">
    <location>
        <position position="160"/>
    </location>
    <ligand>
        <name>substrate</name>
    </ligand>
</feature>
<dbReference type="EMBL" id="RQVR01000012">
    <property type="protein sequence ID" value="RRJ90238.1"/>
    <property type="molecule type" value="Genomic_DNA"/>
</dbReference>
<evidence type="ECO:0000256" key="4">
    <source>
        <dbReference type="ARBA" id="ARBA00022679"/>
    </source>
</evidence>
<evidence type="ECO:0000313" key="12">
    <source>
        <dbReference type="Proteomes" id="UP000271937"/>
    </source>
</evidence>
<protein>
    <recommendedName>
        <fullName evidence="9">Acetylglutamate kinase</fullName>
        <ecNumber evidence="9">2.7.2.8</ecNumber>
    </recommendedName>
    <alternativeName>
        <fullName evidence="9">N-acetyl-L-glutamate 5-phosphotransferase</fullName>
    </alternativeName>
    <alternativeName>
        <fullName evidence="9">NAG kinase</fullName>
        <shortName evidence="9">NAGK</shortName>
    </alternativeName>
</protein>
<evidence type="ECO:0000259" key="10">
    <source>
        <dbReference type="Pfam" id="PF00696"/>
    </source>
</evidence>
<dbReference type="InterPro" id="IPR001048">
    <property type="entry name" value="Asp/Glu/Uridylate_kinase"/>
</dbReference>
<feature type="domain" description="Aspartate/glutamate/uridylate kinase" evidence="10">
    <location>
        <begin position="6"/>
        <end position="245"/>
    </location>
</feature>
<keyword evidence="9" id="KW-0963">Cytoplasm</keyword>
<gene>
    <name evidence="9 11" type="primary">argB</name>
    <name evidence="11" type="ORF">EG849_11305</name>
</gene>
<dbReference type="AlphaFoldDB" id="A0A3P3W725"/>
<evidence type="ECO:0000256" key="3">
    <source>
        <dbReference type="ARBA" id="ARBA00022605"/>
    </source>
</evidence>
<dbReference type="UniPathway" id="UPA00068">
    <property type="reaction ID" value="UER00107"/>
</dbReference>
<evidence type="ECO:0000256" key="2">
    <source>
        <dbReference type="ARBA" id="ARBA00022571"/>
    </source>
</evidence>
<proteinExistence type="inferred from homology"/>
<dbReference type="GO" id="GO:0005737">
    <property type="term" value="C:cytoplasm"/>
    <property type="evidence" value="ECO:0007669"/>
    <property type="project" value="UniProtKB-SubCell"/>
</dbReference>
<dbReference type="OrthoDB" id="9803155at2"/>
<dbReference type="GO" id="GO:0005524">
    <property type="term" value="F:ATP binding"/>
    <property type="evidence" value="ECO:0007669"/>
    <property type="project" value="UniProtKB-UniRule"/>
</dbReference>
<keyword evidence="5 9" id="KW-0547">Nucleotide-binding</keyword>
<comment type="caution">
    <text evidence="11">The sequence shown here is derived from an EMBL/GenBank/DDBJ whole genome shotgun (WGS) entry which is preliminary data.</text>
</comment>
<dbReference type="CDD" id="cd04238">
    <property type="entry name" value="AAK_NAGK-like"/>
    <property type="match status" value="1"/>
</dbReference>
<reference evidence="11 12" key="1">
    <citation type="submission" date="2018-11" db="EMBL/GenBank/DDBJ databases">
        <title>Flavobacterium sp. nov., YIM 102600 draft genome.</title>
        <authorList>
            <person name="Li G."/>
            <person name="Jiang Y."/>
        </authorList>
    </citation>
    <scope>NUCLEOTIDE SEQUENCE [LARGE SCALE GENOMIC DNA]</scope>
    <source>
        <strain evidence="11 12">YIM 102600</strain>
    </source>
</reference>
<keyword evidence="2 9" id="KW-0055">Arginine biosynthesis</keyword>
<feature type="site" description="Transition state stabilizer" evidence="9">
    <location>
        <position position="11"/>
    </location>
</feature>
<keyword evidence="6 9" id="KW-0418">Kinase</keyword>
<organism evidence="11 12">
    <name type="scientific">Flavobacterium macacae</name>
    <dbReference type="NCBI Taxonomy" id="2488993"/>
    <lineage>
        <taxon>Bacteria</taxon>
        <taxon>Pseudomonadati</taxon>
        <taxon>Bacteroidota</taxon>
        <taxon>Flavobacteriia</taxon>
        <taxon>Flavobacteriales</taxon>
        <taxon>Flavobacteriaceae</taxon>
        <taxon>Flavobacterium</taxon>
    </lineage>
</organism>
<comment type="catalytic activity">
    <reaction evidence="8 9">
        <text>N-acetyl-L-glutamate + ATP = N-acetyl-L-glutamyl 5-phosphate + ADP</text>
        <dbReference type="Rhea" id="RHEA:14629"/>
        <dbReference type="ChEBI" id="CHEBI:30616"/>
        <dbReference type="ChEBI" id="CHEBI:44337"/>
        <dbReference type="ChEBI" id="CHEBI:57936"/>
        <dbReference type="ChEBI" id="CHEBI:456216"/>
        <dbReference type="EC" id="2.7.2.8"/>
    </reaction>
</comment>
<dbReference type="InterPro" id="IPR004662">
    <property type="entry name" value="AcgluKinase_fam"/>
</dbReference>
<comment type="subcellular location">
    <subcellularLocation>
        <location evidence="9">Cytoplasm</location>
    </subcellularLocation>
</comment>
<dbReference type="HAMAP" id="MF_00082">
    <property type="entry name" value="ArgB"/>
    <property type="match status" value="1"/>
</dbReference>
<accession>A0A3P3W725</accession>
<dbReference type="Pfam" id="PF00696">
    <property type="entry name" value="AA_kinase"/>
    <property type="match status" value="1"/>
</dbReference>
<dbReference type="Gene3D" id="3.40.1160.10">
    <property type="entry name" value="Acetylglutamate kinase-like"/>
    <property type="match status" value="1"/>
</dbReference>